<evidence type="ECO:0000313" key="1">
    <source>
        <dbReference type="EMBL" id="MFL1733137.1"/>
    </source>
</evidence>
<dbReference type="EMBL" id="JBJJXE010000032">
    <property type="protein sequence ID" value="MFL1733137.1"/>
    <property type="molecule type" value="Genomic_DNA"/>
</dbReference>
<keyword evidence="2" id="KW-1185">Reference proteome</keyword>
<reference evidence="1 2" key="1">
    <citation type="submission" date="2024-11" db="EMBL/GenBank/DDBJ databases">
        <title>First Report of Moraxella oculi in Brazil in an Infectious Bovine Keratoconjunctivitis Outbreak.</title>
        <authorList>
            <person name="Carvalho C.V."/>
            <person name="Domingues R."/>
            <person name="Coutinho C."/>
            <person name="Honorio N.T.B.S."/>
            <person name="Faza D.R.L.R."/>
            <person name="Carvalho W.A."/>
            <person name="Machado A.B.F."/>
            <person name="Martins M.F."/>
            <person name="Gaspar E.B."/>
        </authorList>
    </citation>
    <scope>NUCLEOTIDE SEQUENCE [LARGE SCALE GENOMIC DNA]</scope>
    <source>
        <strain evidence="1 2">2117LE</strain>
    </source>
</reference>
<accession>A0ABW8UCI5</accession>
<evidence type="ECO:0000313" key="2">
    <source>
        <dbReference type="Proteomes" id="UP001624684"/>
    </source>
</evidence>
<dbReference type="RefSeq" id="WP_407069623.1">
    <property type="nucleotide sequence ID" value="NZ_JBJJXE010000032.1"/>
</dbReference>
<name>A0ABW8UCI5_9GAMM</name>
<comment type="caution">
    <text evidence="1">The sequence shown here is derived from an EMBL/GenBank/DDBJ whole genome shotgun (WGS) entry which is preliminary data.</text>
</comment>
<organism evidence="1 2">
    <name type="scientific">Moraxella oculi</name>
    <dbReference type="NCBI Taxonomy" id="2940516"/>
    <lineage>
        <taxon>Bacteria</taxon>
        <taxon>Pseudomonadati</taxon>
        <taxon>Pseudomonadota</taxon>
        <taxon>Gammaproteobacteria</taxon>
        <taxon>Moraxellales</taxon>
        <taxon>Moraxellaceae</taxon>
        <taxon>Moraxella</taxon>
    </lineage>
</organism>
<proteinExistence type="predicted"/>
<sequence>MSKYLPGGRINTMMLFKVYSRYVPSATRQDGSAFHALLMQSKHGKDAFYLANLPKPDTNDLTWDNHEDGEV</sequence>
<feature type="non-terminal residue" evidence="1">
    <location>
        <position position="71"/>
    </location>
</feature>
<protein>
    <submittedName>
        <fullName evidence="1">Uncharacterized protein</fullName>
    </submittedName>
</protein>
<dbReference type="Proteomes" id="UP001624684">
    <property type="component" value="Unassembled WGS sequence"/>
</dbReference>
<gene>
    <name evidence="1" type="ORF">ACJHVH_09160</name>
</gene>